<feature type="transmembrane region" description="Helical" evidence="18">
    <location>
        <begin position="79"/>
        <end position="104"/>
    </location>
</feature>
<dbReference type="GO" id="GO:0032190">
    <property type="term" value="F:acrosin binding"/>
    <property type="evidence" value="ECO:0007669"/>
    <property type="project" value="TreeGrafter"/>
</dbReference>
<evidence type="ECO:0000256" key="17">
    <source>
        <dbReference type="PROSITE-ProRule" id="PRU00779"/>
    </source>
</evidence>
<evidence type="ECO:0000256" key="3">
    <source>
        <dbReference type="ARBA" id="ARBA00022525"/>
    </source>
</evidence>
<organism evidence="21">
    <name type="scientific">Petromyzon marinus</name>
    <name type="common">Sea lamprey</name>
    <dbReference type="NCBI Taxonomy" id="7757"/>
    <lineage>
        <taxon>Eukaryota</taxon>
        <taxon>Metazoa</taxon>
        <taxon>Chordata</taxon>
        <taxon>Craniata</taxon>
        <taxon>Vertebrata</taxon>
        <taxon>Cyclostomata</taxon>
        <taxon>Hyperoartia</taxon>
        <taxon>Petromyzontiformes</taxon>
        <taxon>Petromyzontidae</taxon>
        <taxon>Petromyzon</taxon>
    </lineage>
</organism>
<proteinExistence type="predicted"/>
<dbReference type="Gene3D" id="2.60.40.4100">
    <property type="entry name" value="Zona pellucida, ZP-C domain"/>
    <property type="match status" value="1"/>
</dbReference>
<evidence type="ECO:0000259" key="19">
    <source>
        <dbReference type="PROSITE" id="PS51034"/>
    </source>
</evidence>
<dbReference type="Ensembl" id="ENSPMAT00000005753.1">
    <property type="protein sequence ID" value="ENSPMAP00000005728.1"/>
    <property type="gene ID" value="ENSPMAG00000005208.1"/>
</dbReference>
<keyword evidence="2" id="KW-1003">Cell membrane</keyword>
<reference evidence="21" key="2">
    <citation type="submission" date="2025-09" db="UniProtKB">
        <authorList>
            <consortium name="Ensembl"/>
        </authorList>
    </citation>
    <scope>IDENTIFICATION</scope>
</reference>
<dbReference type="PROSITE" id="PS00682">
    <property type="entry name" value="ZP_1"/>
    <property type="match status" value="1"/>
</dbReference>
<dbReference type="GO" id="GO:0035805">
    <property type="term" value="C:egg coat"/>
    <property type="evidence" value="ECO:0007669"/>
    <property type="project" value="UniProtKB-SubCell"/>
</dbReference>
<reference evidence="21" key="1">
    <citation type="submission" date="2025-08" db="UniProtKB">
        <authorList>
            <consortium name="Ensembl"/>
        </authorList>
    </citation>
    <scope>IDENTIFICATION</scope>
</reference>
<evidence type="ECO:0000256" key="13">
    <source>
        <dbReference type="ARBA" id="ARBA00037545"/>
    </source>
</evidence>
<evidence type="ECO:0000256" key="8">
    <source>
        <dbReference type="ARBA" id="ARBA00023136"/>
    </source>
</evidence>
<feature type="domain" description="P-type" evidence="20">
    <location>
        <begin position="7"/>
        <end position="48"/>
    </location>
</feature>
<dbReference type="OMA" id="ESCRTIC"/>
<keyword evidence="9" id="KW-1015">Disulfide bond</keyword>
<keyword evidence="11" id="KW-0278">Fertilization</keyword>
<evidence type="ECO:0000256" key="6">
    <source>
        <dbReference type="ARBA" id="ARBA00022692"/>
    </source>
</evidence>
<keyword evidence="4" id="KW-0272">Extracellular matrix</keyword>
<comment type="function">
    <text evidence="13">Component of the zona pellucida, an extracellular matrix surrounding oocytes which mediates sperm binding, induction of the acrosome reaction and prevents post-fertilization polyspermy. The zona pellucida is composed of 3 to 4 glycoproteins, ZP1, ZP2, ZP3, and ZP4. ZP4 may act as a sperm receptor.</text>
</comment>
<dbReference type="Pfam" id="PF00100">
    <property type="entry name" value="Zona_pellucida"/>
    <property type="match status" value="1"/>
</dbReference>
<evidence type="ECO:0000256" key="4">
    <source>
        <dbReference type="ARBA" id="ARBA00022530"/>
    </source>
</evidence>
<evidence type="ECO:0000259" key="20">
    <source>
        <dbReference type="PROSITE" id="PS51448"/>
    </source>
</evidence>
<evidence type="ECO:0000313" key="21">
    <source>
        <dbReference type="Ensembl" id="ENSPMAP00000005728.1"/>
    </source>
</evidence>
<dbReference type="HOGENOM" id="CLU_026010_1_0_1"/>
<dbReference type="GeneTree" id="ENSGT00940000161324"/>
<keyword evidence="6 18" id="KW-0812">Transmembrane</keyword>
<keyword evidence="10" id="KW-0325">Glycoprotein</keyword>
<evidence type="ECO:0000256" key="5">
    <source>
        <dbReference type="ARBA" id="ARBA00022685"/>
    </source>
</evidence>
<evidence type="ECO:0000256" key="11">
    <source>
        <dbReference type="ARBA" id="ARBA00023279"/>
    </source>
</evidence>
<dbReference type="InterPro" id="IPR000519">
    <property type="entry name" value="P_trefoil_dom"/>
</dbReference>
<keyword evidence="5" id="KW-0165">Cleavage on pair of basic residues</keyword>
<evidence type="ECO:0000256" key="12">
    <source>
        <dbReference type="ARBA" id="ARBA00024183"/>
    </source>
</evidence>
<dbReference type="GO" id="GO:0007339">
    <property type="term" value="P:binding of sperm to zona pellucida"/>
    <property type="evidence" value="ECO:0007669"/>
    <property type="project" value="TreeGrafter"/>
</dbReference>
<evidence type="ECO:0000256" key="2">
    <source>
        <dbReference type="ARBA" id="ARBA00022475"/>
    </source>
</evidence>
<comment type="subcellular location">
    <subcellularLocation>
        <location evidence="1">Cell membrane</location>
        <topology evidence="1">Single-pass type I membrane protein</topology>
    </subcellularLocation>
    <subcellularLocation>
        <location evidence="12">Zona pellucida</location>
    </subcellularLocation>
</comment>
<dbReference type="PROSITE" id="PS51448">
    <property type="entry name" value="P_TREFOIL_2"/>
    <property type="match status" value="1"/>
</dbReference>
<name>S4RKJ5_PETMA</name>
<sequence>VDASESSACASTLPNVRCGAAAARSDRDACSRRGCCYDPIRQVCLYGEAAIYIHIGHIYMASITVINRVNFSSTIAFSCLLWLVLSMPHFVSCTCTMCTLYFAVYHFSVNSCGVTTRWNEVELVYGALVTAEHELCIDGDVAITKSSTFKLLLECRLLRTDDRPFLGVQVNTYPPPLPATAIGTLFIELQVATDGDYLDYYSQFPVVKFLRDPIFLEVRLLDHPDPSLVLVLQDCWATPTPDPLNSVQWRVLDDHCPFTGDNFPTVLHPMTEFPDVPLATHRKRLEVKTFTFAGPQGNVFPNGQLYFHCRAYVCQGDDRSCVPTCHLSRLKSKSLFKTTAREPRS</sequence>
<evidence type="ECO:0000256" key="7">
    <source>
        <dbReference type="ARBA" id="ARBA00022989"/>
    </source>
</evidence>
<dbReference type="GO" id="GO:0060468">
    <property type="term" value="P:prevention of polyspermy"/>
    <property type="evidence" value="ECO:0007669"/>
    <property type="project" value="TreeGrafter"/>
</dbReference>
<dbReference type="GO" id="GO:0005886">
    <property type="term" value="C:plasma membrane"/>
    <property type="evidence" value="ECO:0007669"/>
    <property type="project" value="UniProtKB-SubCell"/>
</dbReference>
<feature type="domain" description="ZP" evidence="19">
    <location>
        <begin position="43"/>
        <end position="332"/>
    </location>
</feature>
<keyword evidence="7 18" id="KW-1133">Transmembrane helix</keyword>
<keyword evidence="3" id="KW-0964">Secreted</keyword>
<evidence type="ECO:0000256" key="1">
    <source>
        <dbReference type="ARBA" id="ARBA00004251"/>
    </source>
</evidence>
<evidence type="ECO:0000256" key="15">
    <source>
        <dbReference type="ARBA" id="ARBA00042273"/>
    </source>
</evidence>
<dbReference type="InterPro" id="IPR042235">
    <property type="entry name" value="ZP-C_dom"/>
</dbReference>
<dbReference type="InterPro" id="IPR048290">
    <property type="entry name" value="ZP_chr"/>
</dbReference>
<evidence type="ECO:0000256" key="18">
    <source>
        <dbReference type="SAM" id="Phobius"/>
    </source>
</evidence>
<evidence type="ECO:0000256" key="14">
    <source>
        <dbReference type="ARBA" id="ARBA00040238"/>
    </source>
</evidence>
<dbReference type="PROSITE" id="PS51034">
    <property type="entry name" value="ZP_2"/>
    <property type="match status" value="1"/>
</dbReference>
<dbReference type="AlphaFoldDB" id="S4RKJ5"/>
<dbReference type="STRING" id="7757.ENSPMAP00000005728"/>
<dbReference type="PANTHER" id="PTHR23343:SF31">
    <property type="entry name" value="ZONA PELLUCIDA SPERM-BINDING PROTEIN 4"/>
    <property type="match status" value="1"/>
</dbReference>
<dbReference type="SMART" id="SM00241">
    <property type="entry name" value="ZP"/>
    <property type="match status" value="1"/>
</dbReference>
<dbReference type="PRINTS" id="PR00023">
    <property type="entry name" value="ZPELLUCIDA"/>
</dbReference>
<evidence type="ECO:0000256" key="16">
    <source>
        <dbReference type="ARBA" id="ARBA00042573"/>
    </source>
</evidence>
<dbReference type="InterPro" id="IPR017977">
    <property type="entry name" value="ZP_dom_CS"/>
</dbReference>
<keyword evidence="8 18" id="KW-0472">Membrane</keyword>
<dbReference type="InterPro" id="IPR051148">
    <property type="entry name" value="Zona_Pellucida_Domain_gp"/>
</dbReference>
<accession>S4RKJ5</accession>
<evidence type="ECO:0000256" key="9">
    <source>
        <dbReference type="ARBA" id="ARBA00023157"/>
    </source>
</evidence>
<evidence type="ECO:0000256" key="10">
    <source>
        <dbReference type="ARBA" id="ARBA00023180"/>
    </source>
</evidence>
<dbReference type="PANTHER" id="PTHR23343">
    <property type="entry name" value="ZONA PELLUCIDA SPERM-BINDING PROTEIN"/>
    <property type="match status" value="1"/>
</dbReference>
<dbReference type="GO" id="GO:0035804">
    <property type="term" value="F:structural constituent of egg coat"/>
    <property type="evidence" value="ECO:0007669"/>
    <property type="project" value="TreeGrafter"/>
</dbReference>
<comment type="caution">
    <text evidence="17">Lacks conserved residue(s) required for the propagation of feature annotation.</text>
</comment>
<protein>
    <recommendedName>
        <fullName evidence="14">Zona pellucida sperm-binding protein 4</fullName>
    </recommendedName>
    <alternativeName>
        <fullName evidence="16">Zona pellucida glycoprotein 4</fullName>
    </alternativeName>
    <alternativeName>
        <fullName evidence="15">Zona pellucida protein B</fullName>
    </alternativeName>
</protein>
<dbReference type="InterPro" id="IPR055355">
    <property type="entry name" value="ZP-C"/>
</dbReference>
<dbReference type="InterPro" id="IPR001507">
    <property type="entry name" value="ZP_dom"/>
</dbReference>